<accession>A0AAV0B9X2</accession>
<reference evidence="2" key="1">
    <citation type="submission" date="2022-06" db="EMBL/GenBank/DDBJ databases">
        <authorList>
            <consortium name="SYNGENTA / RWTH Aachen University"/>
        </authorList>
    </citation>
    <scope>NUCLEOTIDE SEQUENCE</scope>
</reference>
<feature type="non-terminal residue" evidence="2">
    <location>
        <position position="213"/>
    </location>
</feature>
<keyword evidence="3" id="KW-1185">Reference proteome</keyword>
<name>A0AAV0B9X2_PHAPC</name>
<dbReference type="AlphaFoldDB" id="A0AAV0B9X2"/>
<feature type="region of interest" description="Disordered" evidence="1">
    <location>
        <begin position="1"/>
        <end position="34"/>
    </location>
</feature>
<sequence length="213" mass="23558">EWSNNRAESTLEQLGGISDGALEPVQSPTTSEFSFQHSNSLSRKAIFSKRLSLQSILGYSQKLYEQRQPRLNNFSDRDSELDEDSKSITSEMSFCCRGETPTISTSENLAEEDSFEYEGYGHLSCRSFLESPLPSTSNDPEAHSYEKFGLHQATIGSINSLSCNVLRSTGQSTVSLDSESSFDIVDPELSTGTLRKRPRADSGYKAQNLSPSK</sequence>
<feature type="non-terminal residue" evidence="2">
    <location>
        <position position="1"/>
    </location>
</feature>
<evidence type="ECO:0000313" key="2">
    <source>
        <dbReference type="EMBL" id="CAH7683837.1"/>
    </source>
</evidence>
<feature type="compositionally biased region" description="Polar residues" evidence="1">
    <location>
        <begin position="1"/>
        <end position="12"/>
    </location>
</feature>
<evidence type="ECO:0000256" key="1">
    <source>
        <dbReference type="SAM" id="MobiDB-lite"/>
    </source>
</evidence>
<evidence type="ECO:0000313" key="3">
    <source>
        <dbReference type="Proteomes" id="UP001153365"/>
    </source>
</evidence>
<organism evidence="2 3">
    <name type="scientific">Phakopsora pachyrhizi</name>
    <name type="common">Asian soybean rust disease fungus</name>
    <dbReference type="NCBI Taxonomy" id="170000"/>
    <lineage>
        <taxon>Eukaryota</taxon>
        <taxon>Fungi</taxon>
        <taxon>Dikarya</taxon>
        <taxon>Basidiomycota</taxon>
        <taxon>Pucciniomycotina</taxon>
        <taxon>Pucciniomycetes</taxon>
        <taxon>Pucciniales</taxon>
        <taxon>Phakopsoraceae</taxon>
        <taxon>Phakopsora</taxon>
    </lineage>
</organism>
<protein>
    <submittedName>
        <fullName evidence="2">Expressed protein</fullName>
    </submittedName>
</protein>
<comment type="caution">
    <text evidence="2">The sequence shown here is derived from an EMBL/GenBank/DDBJ whole genome shotgun (WGS) entry which is preliminary data.</text>
</comment>
<dbReference type="EMBL" id="CALTRL010004948">
    <property type="protein sequence ID" value="CAH7683837.1"/>
    <property type="molecule type" value="Genomic_DNA"/>
</dbReference>
<feature type="region of interest" description="Disordered" evidence="1">
    <location>
        <begin position="176"/>
        <end position="213"/>
    </location>
</feature>
<dbReference type="Proteomes" id="UP001153365">
    <property type="component" value="Unassembled WGS sequence"/>
</dbReference>
<gene>
    <name evidence="2" type="ORF">PPACK8108_LOCUS17595</name>
</gene>
<proteinExistence type="predicted"/>